<proteinExistence type="inferred from homology"/>
<dbReference type="Gene3D" id="1.10.150.240">
    <property type="entry name" value="Putative phosphatase, domain 2"/>
    <property type="match status" value="1"/>
</dbReference>
<keyword evidence="1" id="KW-0479">Metal-binding</keyword>
<dbReference type="InterPro" id="IPR023214">
    <property type="entry name" value="HAD_sf"/>
</dbReference>
<dbReference type="AlphaFoldDB" id="A0A413FES6"/>
<feature type="binding site" evidence="1">
    <location>
        <position position="184"/>
    </location>
    <ligand>
        <name>Mg(2+)</name>
        <dbReference type="ChEBI" id="CHEBI:18420"/>
    </ligand>
</feature>
<evidence type="ECO:0000313" key="3">
    <source>
        <dbReference type="Proteomes" id="UP000283880"/>
    </source>
</evidence>
<comment type="function">
    <text evidence="1">Involved in phosphonate degradation.</text>
</comment>
<comment type="subunit">
    <text evidence="1">Homodimer.</text>
</comment>
<organism evidence="2 3">
    <name type="scientific">Enterocloster asparagiformis</name>
    <dbReference type="NCBI Taxonomy" id="333367"/>
    <lineage>
        <taxon>Bacteria</taxon>
        <taxon>Bacillati</taxon>
        <taxon>Bacillota</taxon>
        <taxon>Clostridia</taxon>
        <taxon>Lachnospirales</taxon>
        <taxon>Lachnospiraceae</taxon>
        <taxon>Enterocloster</taxon>
    </lineage>
</organism>
<dbReference type="InterPro" id="IPR036412">
    <property type="entry name" value="HAD-like_sf"/>
</dbReference>
<dbReference type="NCBIfam" id="TIGR01422">
    <property type="entry name" value="phosphonatase"/>
    <property type="match status" value="1"/>
</dbReference>
<keyword evidence="1 2" id="KW-0378">Hydrolase</keyword>
<feature type="active site" description="Schiff-base intermediate with substrate" evidence="1">
    <location>
        <position position="50"/>
    </location>
</feature>
<dbReference type="GO" id="GO:0008967">
    <property type="term" value="F:phosphoglycolate phosphatase activity"/>
    <property type="evidence" value="ECO:0007669"/>
    <property type="project" value="TreeGrafter"/>
</dbReference>
<dbReference type="SUPFAM" id="SSF56784">
    <property type="entry name" value="HAD-like"/>
    <property type="match status" value="1"/>
</dbReference>
<name>A0A413FES6_9FIRM</name>
<comment type="similarity">
    <text evidence="1">Belongs to the HAD-like hydrolase superfamily. PhnX family.</text>
</comment>
<dbReference type="PANTHER" id="PTHR43434:SF19">
    <property type="entry name" value="PHOSPHONOACETALDEHYDE HYDROLASE"/>
    <property type="match status" value="1"/>
</dbReference>
<feature type="binding site" evidence="1">
    <location>
        <position position="11"/>
    </location>
    <ligand>
        <name>Mg(2+)</name>
        <dbReference type="ChEBI" id="CHEBI:18420"/>
    </ligand>
</feature>
<dbReference type="Gene3D" id="3.40.50.1000">
    <property type="entry name" value="HAD superfamily/HAD-like"/>
    <property type="match status" value="1"/>
</dbReference>
<dbReference type="GO" id="GO:0019700">
    <property type="term" value="P:organic phosphonate catabolic process"/>
    <property type="evidence" value="ECO:0007669"/>
    <property type="project" value="InterPro"/>
</dbReference>
<keyword evidence="1" id="KW-0704">Schiff base</keyword>
<dbReference type="SFLD" id="SFLDS00003">
    <property type="entry name" value="Haloacid_Dehalogenase"/>
    <property type="match status" value="1"/>
</dbReference>
<dbReference type="SFLD" id="SFLDG01129">
    <property type="entry name" value="C1.5:_HAD__Beta-PGM__Phosphata"/>
    <property type="match status" value="1"/>
</dbReference>
<dbReference type="EMBL" id="QSBM01000009">
    <property type="protein sequence ID" value="RGX29005.1"/>
    <property type="molecule type" value="Genomic_DNA"/>
</dbReference>
<evidence type="ECO:0000313" key="2">
    <source>
        <dbReference type="EMBL" id="RGX29005.1"/>
    </source>
</evidence>
<dbReference type="Proteomes" id="UP000283880">
    <property type="component" value="Unassembled WGS sequence"/>
</dbReference>
<evidence type="ECO:0000256" key="1">
    <source>
        <dbReference type="HAMAP-Rule" id="MF_01375"/>
    </source>
</evidence>
<dbReference type="InterPro" id="IPR050155">
    <property type="entry name" value="HAD-like_hydrolase_sf"/>
</dbReference>
<comment type="catalytic activity">
    <reaction evidence="1">
        <text>phosphonoacetaldehyde + H2O = acetaldehyde + phosphate + H(+)</text>
        <dbReference type="Rhea" id="RHEA:18905"/>
        <dbReference type="ChEBI" id="CHEBI:15343"/>
        <dbReference type="ChEBI" id="CHEBI:15377"/>
        <dbReference type="ChEBI" id="CHEBI:15378"/>
        <dbReference type="ChEBI" id="CHEBI:43474"/>
        <dbReference type="ChEBI" id="CHEBI:58383"/>
        <dbReference type="EC" id="3.11.1.1"/>
    </reaction>
</comment>
<dbReference type="EC" id="3.11.1.1" evidence="1"/>
<dbReference type="GO" id="GO:0050194">
    <property type="term" value="F:phosphonoacetaldehyde hydrolase activity"/>
    <property type="evidence" value="ECO:0007669"/>
    <property type="project" value="UniProtKB-UniRule"/>
</dbReference>
<feature type="binding site" evidence="1">
    <location>
        <position position="9"/>
    </location>
    <ligand>
        <name>Mg(2+)</name>
        <dbReference type="ChEBI" id="CHEBI:18420"/>
    </ligand>
</feature>
<dbReference type="RefSeq" id="WP_117777498.1">
    <property type="nucleotide sequence ID" value="NZ_JAWRJJ010000088.1"/>
</dbReference>
<dbReference type="InterPro" id="IPR023198">
    <property type="entry name" value="PGP-like_dom2"/>
</dbReference>
<dbReference type="OrthoDB" id="5504491at2"/>
<accession>A0A413FES6</accession>
<gene>
    <name evidence="1" type="primary">phnX</name>
    <name evidence="2" type="ORF">DWV29_13150</name>
</gene>
<dbReference type="InterPro" id="IPR006323">
    <property type="entry name" value="Phosphonoacetald_hydro"/>
</dbReference>
<dbReference type="GO" id="GO:0005829">
    <property type="term" value="C:cytosol"/>
    <property type="evidence" value="ECO:0007669"/>
    <property type="project" value="TreeGrafter"/>
</dbReference>
<comment type="cofactor">
    <cofactor evidence="1">
        <name>Mg(2+)</name>
        <dbReference type="ChEBI" id="CHEBI:18420"/>
    </cofactor>
    <text evidence="1">Binds 1 Mg(2+) ion per subunit.</text>
</comment>
<dbReference type="Pfam" id="PF00702">
    <property type="entry name" value="Hydrolase"/>
    <property type="match status" value="1"/>
</dbReference>
<dbReference type="GO" id="GO:0006281">
    <property type="term" value="P:DNA repair"/>
    <property type="evidence" value="ECO:0007669"/>
    <property type="project" value="TreeGrafter"/>
</dbReference>
<sequence length="259" mass="28789">MKYEAVIFDWAGTTVDYGCFAPVQTFVEVFQDYGIRPTVEETRKPMGMLKWDHIKAMLGMERIRSEFVKRYGREPENRDVDALHSRFTEKLLKVLDQFSEPKDYVCETVAALRAAGIRIGSTTGYTDEMMAIVAREAKKAGYEPDCMFTPDSTGHMGRPYPYMIFCNMEALQVTSVAAVMKVGDTISDILEAKNAGVTAVGIVEGSSELGVSRAEWEALSGTAREALAREVEKRYRDAGADYVIADIRGVLECVADSTL</sequence>
<feature type="active site" description="Nucleophile" evidence="1">
    <location>
        <position position="9"/>
    </location>
</feature>
<comment type="caution">
    <text evidence="2">The sequence shown here is derived from an EMBL/GenBank/DDBJ whole genome shotgun (WGS) entry which is preliminary data.</text>
</comment>
<reference evidence="2 3" key="1">
    <citation type="submission" date="2018-08" db="EMBL/GenBank/DDBJ databases">
        <title>A genome reference for cultivated species of the human gut microbiota.</title>
        <authorList>
            <person name="Zou Y."/>
            <person name="Xue W."/>
            <person name="Luo G."/>
        </authorList>
    </citation>
    <scope>NUCLEOTIDE SEQUENCE [LARGE SCALE GENOMIC DNA]</scope>
    <source>
        <strain evidence="2 3">AF04-15</strain>
    </source>
</reference>
<keyword evidence="1" id="KW-0460">Magnesium</keyword>
<protein>
    <recommendedName>
        <fullName evidence="1">Phosphonoacetaldehyde hydrolase</fullName>
        <shortName evidence="1">Phosphonatase</shortName>
        <ecNumber evidence="1">3.11.1.1</ecNumber>
    </recommendedName>
    <alternativeName>
        <fullName evidence="1">Phosphonoacetaldehyde phosphonohydrolase</fullName>
    </alternativeName>
</protein>
<dbReference type="GO" id="GO:0000287">
    <property type="term" value="F:magnesium ion binding"/>
    <property type="evidence" value="ECO:0007669"/>
    <property type="project" value="UniProtKB-UniRule"/>
</dbReference>
<dbReference type="HAMAP" id="MF_01375">
    <property type="entry name" value="PhnX"/>
    <property type="match status" value="1"/>
</dbReference>
<dbReference type="PANTHER" id="PTHR43434">
    <property type="entry name" value="PHOSPHOGLYCOLATE PHOSPHATASE"/>
    <property type="match status" value="1"/>
</dbReference>